<dbReference type="Proteomes" id="UP000003835">
    <property type="component" value="Unassembled WGS sequence"/>
</dbReference>
<proteinExistence type="predicted"/>
<keyword evidence="2" id="KW-1185">Reference proteome</keyword>
<sequence>MLYFIITRLFLIGVCFSIGTTLVNGLKADSIDRRGDRFSILA</sequence>
<accession>B4VKX3</accession>
<name>B4VKX3_9CYAN</name>
<dbReference type="AlphaFoldDB" id="B4VKX3"/>
<dbReference type="EMBL" id="DS989844">
    <property type="protein sequence ID" value="EDX77153.1"/>
    <property type="molecule type" value="Genomic_DNA"/>
</dbReference>
<dbReference type="HOGENOM" id="CLU_3249970_0_0_3"/>
<reference evidence="1 2" key="1">
    <citation type="submission" date="2008-07" db="EMBL/GenBank/DDBJ databases">
        <authorList>
            <person name="Tandeau de Marsac N."/>
            <person name="Ferriera S."/>
            <person name="Johnson J."/>
            <person name="Kravitz S."/>
            <person name="Beeson K."/>
            <person name="Sutton G."/>
            <person name="Rogers Y.-H."/>
            <person name="Friedman R."/>
            <person name="Frazier M."/>
            <person name="Venter J.C."/>
        </authorList>
    </citation>
    <scope>NUCLEOTIDE SEQUENCE [LARGE SCALE GENOMIC DNA]</scope>
    <source>
        <strain evidence="1 2">PCC 7420</strain>
    </source>
</reference>
<evidence type="ECO:0000313" key="1">
    <source>
        <dbReference type="EMBL" id="EDX77153.1"/>
    </source>
</evidence>
<evidence type="ECO:0000313" key="2">
    <source>
        <dbReference type="Proteomes" id="UP000003835"/>
    </source>
</evidence>
<gene>
    <name evidence="1" type="ORF">MC7420_290</name>
</gene>
<organism evidence="1 2">
    <name type="scientific">Coleofasciculus chthonoplastes PCC 7420</name>
    <dbReference type="NCBI Taxonomy" id="118168"/>
    <lineage>
        <taxon>Bacteria</taxon>
        <taxon>Bacillati</taxon>
        <taxon>Cyanobacteriota</taxon>
        <taxon>Cyanophyceae</taxon>
        <taxon>Coleofasciculales</taxon>
        <taxon>Coleofasciculaceae</taxon>
        <taxon>Coleofasciculus</taxon>
    </lineage>
</organism>
<dbReference type="STRING" id="118168.MC7420_290"/>
<protein>
    <submittedName>
        <fullName evidence="1">Uncharacterized protein</fullName>
    </submittedName>
</protein>